<comment type="caution">
    <text evidence="1">The sequence shown here is derived from an EMBL/GenBank/DDBJ whole genome shotgun (WGS) entry which is preliminary data.</text>
</comment>
<name>A0A9R1V058_LACSA</name>
<dbReference type="Proteomes" id="UP000235145">
    <property type="component" value="Unassembled WGS sequence"/>
</dbReference>
<proteinExistence type="predicted"/>
<dbReference type="EMBL" id="NBSK02000007">
    <property type="protein sequence ID" value="KAJ0197240.1"/>
    <property type="molecule type" value="Genomic_DNA"/>
</dbReference>
<organism evidence="1 2">
    <name type="scientific">Lactuca sativa</name>
    <name type="common">Garden lettuce</name>
    <dbReference type="NCBI Taxonomy" id="4236"/>
    <lineage>
        <taxon>Eukaryota</taxon>
        <taxon>Viridiplantae</taxon>
        <taxon>Streptophyta</taxon>
        <taxon>Embryophyta</taxon>
        <taxon>Tracheophyta</taxon>
        <taxon>Spermatophyta</taxon>
        <taxon>Magnoliopsida</taxon>
        <taxon>eudicotyledons</taxon>
        <taxon>Gunneridae</taxon>
        <taxon>Pentapetalae</taxon>
        <taxon>asterids</taxon>
        <taxon>campanulids</taxon>
        <taxon>Asterales</taxon>
        <taxon>Asteraceae</taxon>
        <taxon>Cichorioideae</taxon>
        <taxon>Cichorieae</taxon>
        <taxon>Lactucinae</taxon>
        <taxon>Lactuca</taxon>
    </lineage>
</organism>
<accession>A0A9R1V058</accession>
<sequence>MSCVEGDFKRHMDIIKKLNPGAYEHLMSKESQTWCRAYMSTGYACEAVENGISRDSASTLSLWMLGKKSLITMLEEIRIYIMDRFAHMIEESTK</sequence>
<dbReference type="AlphaFoldDB" id="A0A9R1V058"/>
<keyword evidence="2" id="KW-1185">Reference proteome</keyword>
<gene>
    <name evidence="1" type="ORF">LSAT_V11C700373450</name>
</gene>
<evidence type="ECO:0000313" key="1">
    <source>
        <dbReference type="EMBL" id="KAJ0197240.1"/>
    </source>
</evidence>
<protein>
    <submittedName>
        <fullName evidence="1">Uncharacterized protein</fullName>
    </submittedName>
</protein>
<evidence type="ECO:0000313" key="2">
    <source>
        <dbReference type="Proteomes" id="UP000235145"/>
    </source>
</evidence>
<dbReference type="PANTHER" id="PTHR31973">
    <property type="entry name" value="POLYPROTEIN, PUTATIVE-RELATED"/>
    <property type="match status" value="1"/>
</dbReference>
<dbReference type="PANTHER" id="PTHR31973:SF187">
    <property type="entry name" value="MUTATOR TRANSPOSASE MUDRA PROTEIN"/>
    <property type="match status" value="1"/>
</dbReference>
<reference evidence="1 2" key="1">
    <citation type="journal article" date="2017" name="Nat. Commun.">
        <title>Genome assembly with in vitro proximity ligation data and whole-genome triplication in lettuce.</title>
        <authorList>
            <person name="Reyes-Chin-Wo S."/>
            <person name="Wang Z."/>
            <person name="Yang X."/>
            <person name="Kozik A."/>
            <person name="Arikit S."/>
            <person name="Song C."/>
            <person name="Xia L."/>
            <person name="Froenicke L."/>
            <person name="Lavelle D.O."/>
            <person name="Truco M.J."/>
            <person name="Xia R."/>
            <person name="Zhu S."/>
            <person name="Xu C."/>
            <person name="Xu H."/>
            <person name="Xu X."/>
            <person name="Cox K."/>
            <person name="Korf I."/>
            <person name="Meyers B.C."/>
            <person name="Michelmore R.W."/>
        </authorList>
    </citation>
    <scope>NUCLEOTIDE SEQUENCE [LARGE SCALE GENOMIC DNA]</scope>
    <source>
        <strain evidence="2">cv. Salinas</strain>
        <tissue evidence="1">Seedlings</tissue>
    </source>
</reference>